<feature type="chain" id="PRO_5002713975" description="Tetratricopeptide repeat protein 17" evidence="2">
    <location>
        <begin position="31"/>
        <end position="999"/>
    </location>
</feature>
<feature type="compositionally biased region" description="Low complexity" evidence="1">
    <location>
        <begin position="594"/>
        <end position="610"/>
    </location>
</feature>
<feature type="region of interest" description="Disordered" evidence="1">
    <location>
        <begin position="519"/>
        <end position="669"/>
    </location>
</feature>
<accession>A7RZ97</accession>
<gene>
    <name evidence="3" type="ORF">NEMVEDRAFT_v1g241722</name>
</gene>
<dbReference type="InterPro" id="IPR011990">
    <property type="entry name" value="TPR-like_helical_dom_sf"/>
</dbReference>
<feature type="compositionally biased region" description="Basic and acidic residues" evidence="1">
    <location>
        <begin position="444"/>
        <end position="465"/>
    </location>
</feature>
<feature type="compositionally biased region" description="Basic and acidic residues" evidence="1">
    <location>
        <begin position="621"/>
        <end position="630"/>
    </location>
</feature>
<evidence type="ECO:0008006" key="5">
    <source>
        <dbReference type="Google" id="ProtNLM"/>
    </source>
</evidence>
<evidence type="ECO:0000256" key="2">
    <source>
        <dbReference type="SAM" id="SignalP"/>
    </source>
</evidence>
<protein>
    <recommendedName>
        <fullName evidence="5">Tetratricopeptide repeat protein 17</fullName>
    </recommendedName>
</protein>
<keyword evidence="2" id="KW-0732">Signal</keyword>
<dbReference type="EMBL" id="DS469556">
    <property type="protein sequence ID" value="EDO43200.1"/>
    <property type="molecule type" value="Genomic_DNA"/>
</dbReference>
<name>A7RZ97_NEMVE</name>
<dbReference type="InterPro" id="IPR019734">
    <property type="entry name" value="TPR_rpt"/>
</dbReference>
<keyword evidence="4" id="KW-1185">Reference proteome</keyword>
<reference evidence="3 4" key="1">
    <citation type="journal article" date="2007" name="Science">
        <title>Sea anemone genome reveals ancestral eumetazoan gene repertoire and genomic organization.</title>
        <authorList>
            <person name="Putnam N.H."/>
            <person name="Srivastava M."/>
            <person name="Hellsten U."/>
            <person name="Dirks B."/>
            <person name="Chapman J."/>
            <person name="Salamov A."/>
            <person name="Terry A."/>
            <person name="Shapiro H."/>
            <person name="Lindquist E."/>
            <person name="Kapitonov V.V."/>
            <person name="Jurka J."/>
            <person name="Genikhovich G."/>
            <person name="Grigoriev I.V."/>
            <person name="Lucas S.M."/>
            <person name="Steele R.E."/>
            <person name="Finnerty J.R."/>
            <person name="Technau U."/>
            <person name="Martindale M.Q."/>
            <person name="Rokhsar D.S."/>
        </authorList>
    </citation>
    <scope>NUCLEOTIDE SEQUENCE [LARGE SCALE GENOMIC DNA]</scope>
    <source>
        <strain evidence="4">CH2 X CH6</strain>
    </source>
</reference>
<dbReference type="PhylomeDB" id="A7RZ97"/>
<dbReference type="InParanoid" id="A7RZ97"/>
<organism evidence="3 4">
    <name type="scientific">Nematostella vectensis</name>
    <name type="common">Starlet sea anemone</name>
    <dbReference type="NCBI Taxonomy" id="45351"/>
    <lineage>
        <taxon>Eukaryota</taxon>
        <taxon>Metazoa</taxon>
        <taxon>Cnidaria</taxon>
        <taxon>Anthozoa</taxon>
        <taxon>Hexacorallia</taxon>
        <taxon>Actiniaria</taxon>
        <taxon>Edwardsiidae</taxon>
        <taxon>Nematostella</taxon>
    </lineage>
</organism>
<dbReference type="PANTHER" id="PTHR16091">
    <property type="entry name" value="TTC17 PROTEIN"/>
    <property type="match status" value="1"/>
</dbReference>
<dbReference type="InterPro" id="IPR052630">
    <property type="entry name" value="TTC17"/>
</dbReference>
<feature type="signal peptide" evidence="2">
    <location>
        <begin position="1"/>
        <end position="30"/>
    </location>
</feature>
<feature type="compositionally biased region" description="Basic and acidic residues" evidence="1">
    <location>
        <begin position="639"/>
        <end position="650"/>
    </location>
</feature>
<dbReference type="SUPFAM" id="SSF48452">
    <property type="entry name" value="TPR-like"/>
    <property type="match status" value="1"/>
</dbReference>
<dbReference type="SMART" id="SM00028">
    <property type="entry name" value="TPR"/>
    <property type="match status" value="6"/>
</dbReference>
<dbReference type="Gene3D" id="1.25.40.10">
    <property type="entry name" value="Tetratricopeptide repeat domain"/>
    <property type="match status" value="2"/>
</dbReference>
<evidence type="ECO:0000313" key="4">
    <source>
        <dbReference type="Proteomes" id="UP000001593"/>
    </source>
</evidence>
<sequence>MAAFYPWDSWRGLLILCVFFILLSSHPCSAVTHWVVTENGRIEQQASSVFIMNRPYDLVAFMTKEQEVKKAKKDQEHEEVYKNFHHQKLVNHGTMKEESEIVTDSDEDQAKEFFAKDPFCNKVKYRVTELSIDLLNVVPFAKKGINIEDHVNLKGKAPCLHVPMCKELTTVSLLSFDHLEGVNRRQRIPRVKDMGVTEVIPPGMSVEEWGSRLKLALDKNSTSWLLLNLAALYWRHHGSTYQTINCLRSALYHSPWNHRDVALTSLGVVLHKANRTLDALVLLHSSLEITQEVSKHCYVLGIMYSALKMFDMAEMCFRYVTTVEPSASVAKKWLKAVQCEKRFQCTKQERKRSAFQKKTVECNHEDLSKEEQDAAALLEIPYYFYKAQLEKLWHSVHSNSKTWALNKENNKNMKMKKNGKATEGINSKENQDNKAQAKKNTNNPDKDALRETDEIKPRNDLEKGLFGDQANTARESYLSLEEKKTQNTEENKEPKVQLVTPKEMKRYLDKARDTIARIRESMGDDKAGKDDCNAEDKISENHKQQTNDENDKESRARRGTEGKSASDNEKDLSRSAKSKNTKSKSKKKEDDAVKPSSSPKSPVNKSSANKGSTESNLVMKNTDDEKEVRKQVNSTPSQEIKKSQASDKRSAGIQKALGGSKSKLDPKEDECTNVEGIEGLMLKNKRFSAWVNLEHRGVDISKHVDFKEQLKGFPTPPLCRAKIRAGAWSLDHLEGIKKVEKQSLDPEIGMAQTLLAHDPHSPNKRIQDMGTHISRALEKDPTSWVALNLASLFWRIIGDTAEAVQCLRLAISHSKDKHRDVALVSLASILFRAGYLADAKTTCLHALKVSPNSLVGHFTLANILVAQDVALVSLASILFRAGYLADAKTTCLHALKDVALVSLASILFRAGYLADAKTTCLHALKVSPNSLVGHFTLANILVAQNKITEATQHYLIVLQLESAFRPAVERLRIIQCIIWRQQKQLEKEAEELMKLLTAT</sequence>
<feature type="compositionally biased region" description="Basic and acidic residues" evidence="1">
    <location>
        <begin position="552"/>
        <end position="574"/>
    </location>
</feature>
<feature type="compositionally biased region" description="Basic and acidic residues" evidence="1">
    <location>
        <begin position="480"/>
        <end position="495"/>
    </location>
</feature>
<evidence type="ECO:0000256" key="1">
    <source>
        <dbReference type="SAM" id="MobiDB-lite"/>
    </source>
</evidence>
<dbReference type="HOGENOM" id="CLU_008510_0_0_1"/>
<dbReference type="PANTHER" id="PTHR16091:SF1">
    <property type="entry name" value="TETRATRICOPEPTIDE REPEAT PROTEIN 17"/>
    <property type="match status" value="1"/>
</dbReference>
<feature type="compositionally biased region" description="Basic residues" evidence="1">
    <location>
        <begin position="576"/>
        <end position="586"/>
    </location>
</feature>
<dbReference type="AlphaFoldDB" id="A7RZ97"/>
<dbReference type="GO" id="GO:0030041">
    <property type="term" value="P:actin filament polymerization"/>
    <property type="evidence" value="ECO:0000318"/>
    <property type="project" value="GO_Central"/>
</dbReference>
<dbReference type="GO" id="GO:0015629">
    <property type="term" value="C:actin cytoskeleton"/>
    <property type="evidence" value="ECO:0000318"/>
    <property type="project" value="GO_Central"/>
</dbReference>
<dbReference type="GO" id="GO:0005737">
    <property type="term" value="C:cytoplasm"/>
    <property type="evidence" value="ECO:0000318"/>
    <property type="project" value="GO_Central"/>
</dbReference>
<feature type="compositionally biased region" description="Basic and acidic residues" evidence="1">
    <location>
        <begin position="519"/>
        <end position="546"/>
    </location>
</feature>
<evidence type="ECO:0000313" key="3">
    <source>
        <dbReference type="EMBL" id="EDO43200.1"/>
    </source>
</evidence>
<dbReference type="OMA" id="PDDHAKQ"/>
<feature type="region of interest" description="Disordered" evidence="1">
    <location>
        <begin position="404"/>
        <end position="504"/>
    </location>
</feature>
<proteinExistence type="predicted"/>
<dbReference type="Proteomes" id="UP000001593">
    <property type="component" value="Unassembled WGS sequence"/>
</dbReference>
<dbReference type="eggNOG" id="KOG4507">
    <property type="taxonomic scope" value="Eukaryota"/>
</dbReference>